<proteinExistence type="predicted"/>
<evidence type="ECO:0000313" key="2">
    <source>
        <dbReference type="Proteomes" id="UP000018339"/>
    </source>
</evidence>
<reference evidence="1 2" key="1">
    <citation type="journal article" date="2014" name="Genome Announc.">
        <title>Draft Genome Sequence of Geobacillus thermopakistaniensis Strain MAS1.</title>
        <authorList>
            <person name="Siddiqui M.A."/>
            <person name="Rashid N."/>
            <person name="Ayyampalayam S."/>
            <person name="Whitman W.B."/>
        </authorList>
    </citation>
    <scope>NUCLEOTIDE SEQUENCE [LARGE SCALE GENOMIC DNA]</scope>
    <source>
        <strain evidence="1 2">MAS1</strain>
    </source>
</reference>
<organism evidence="1 2">
    <name type="scientific">Geobacillus thermopakistaniensis (strain MAS1)</name>
    <dbReference type="NCBI Taxonomy" id="1408282"/>
    <lineage>
        <taxon>Bacteria</taxon>
        <taxon>Bacillati</taxon>
        <taxon>Bacillota</taxon>
        <taxon>Bacilli</taxon>
        <taxon>Bacillales</taxon>
        <taxon>Anoxybacillaceae</taxon>
        <taxon>Geobacillus</taxon>
    </lineage>
</organism>
<comment type="caution">
    <text evidence="1">The sequence shown here is derived from an EMBL/GenBank/DDBJ whole genome shotgun (WGS) entry which is preliminary data.</text>
</comment>
<gene>
    <name evidence="1" type="ORF">T260_08625</name>
</gene>
<name>A0A7U9P6H2_GEOTM</name>
<evidence type="ECO:0000313" key="1">
    <source>
        <dbReference type="EMBL" id="ESU72360.1"/>
    </source>
</evidence>
<dbReference type="EMBL" id="AYSF01000045">
    <property type="protein sequence ID" value="ESU72360.1"/>
    <property type="molecule type" value="Genomic_DNA"/>
</dbReference>
<dbReference type="Proteomes" id="UP000018339">
    <property type="component" value="Unassembled WGS sequence"/>
</dbReference>
<dbReference type="AlphaFoldDB" id="A0A7U9P6H2"/>
<keyword evidence="2" id="KW-1185">Reference proteome</keyword>
<sequence>MQDVRVMKPPLLSLIVEDAFGMVAKTSSRFSPKGCEM</sequence>
<accession>A0A7U9P6H2</accession>
<protein>
    <submittedName>
        <fullName evidence="1">Uncharacterized protein</fullName>
    </submittedName>
</protein>